<gene>
    <name evidence="2" type="ORF">MNBD_NITROSPINAE02-1291</name>
</gene>
<dbReference type="AlphaFoldDB" id="A0A3B1BWR9"/>
<sequence>MADVGAVGGNDGLNEMVAKIKDLQSQRAEVHRAERSKFLEKQTGSPLLGQKISGLGQSIDRFA</sequence>
<name>A0A3B1BWR9_9ZZZZ</name>
<evidence type="ECO:0000256" key="1">
    <source>
        <dbReference type="SAM" id="MobiDB-lite"/>
    </source>
</evidence>
<evidence type="ECO:0000313" key="2">
    <source>
        <dbReference type="EMBL" id="VAX15928.1"/>
    </source>
</evidence>
<protein>
    <submittedName>
        <fullName evidence="2">Uncharacterized protein</fullName>
    </submittedName>
</protein>
<accession>A0A3B1BWR9</accession>
<organism evidence="2">
    <name type="scientific">hydrothermal vent metagenome</name>
    <dbReference type="NCBI Taxonomy" id="652676"/>
    <lineage>
        <taxon>unclassified sequences</taxon>
        <taxon>metagenomes</taxon>
        <taxon>ecological metagenomes</taxon>
    </lineage>
</organism>
<feature type="region of interest" description="Disordered" evidence="1">
    <location>
        <begin position="36"/>
        <end position="63"/>
    </location>
</feature>
<reference evidence="2" key="1">
    <citation type="submission" date="2018-06" db="EMBL/GenBank/DDBJ databases">
        <authorList>
            <person name="Zhirakovskaya E."/>
        </authorList>
    </citation>
    <scope>NUCLEOTIDE SEQUENCE</scope>
</reference>
<dbReference type="EMBL" id="UOGE01000002">
    <property type="protein sequence ID" value="VAX15928.1"/>
    <property type="molecule type" value="Genomic_DNA"/>
</dbReference>
<proteinExistence type="predicted"/>